<evidence type="ECO:0000259" key="3">
    <source>
        <dbReference type="Pfam" id="PF07883"/>
    </source>
</evidence>
<sequence>MMQATQGAAVRASEQDETRRMYEEIGNAHLFPFWARSSDVEHDEIKQLMQGQRAVPYLWRYKEVLEPLLQQSARLISTADSDRRSLILTNPGLKPRRATVTTLYTAYRLNDPNEVMPPHRHTASAIRLGLTGAQNFTGVEGEDVVFGPGDMVLTPRDTWHNHGNVGDEPAINLSVLDYPLVETLNALSFDHDYTEGGAVMRKQSARFPADYSAITYGAGGLMPRFVDHRRGANGSSPMFIYRYEAVRELLEKHREWAENPYEGLRIEYVDPLRGGPVYKTMTFFMQMLRPGERTLPMKQTASLLVSPLEGAVRAVLDDETFETRQFDTLAVPGGTWAEYENTSATQPAIVFIASDEPALRAFGLLQRWGKTAGGDIMLLD</sequence>
<dbReference type="Proteomes" id="UP000254589">
    <property type="component" value="Unassembled WGS sequence"/>
</dbReference>
<dbReference type="InterPro" id="IPR047183">
    <property type="entry name" value="GDO-like"/>
</dbReference>
<feature type="domain" description="Cupin type-2" evidence="3">
    <location>
        <begin position="111"/>
        <end position="175"/>
    </location>
</feature>
<dbReference type="CDD" id="cd06992">
    <property type="entry name" value="cupin_GDO-like_C"/>
    <property type="match status" value="1"/>
</dbReference>
<dbReference type="Gene3D" id="2.60.120.10">
    <property type="entry name" value="Jelly Rolls"/>
    <property type="match status" value="1"/>
</dbReference>
<evidence type="ECO:0000256" key="1">
    <source>
        <dbReference type="ARBA" id="ARBA00022964"/>
    </source>
</evidence>
<dbReference type="AlphaFoldDB" id="A0AAJ4ZA68"/>
<comment type="caution">
    <text evidence="4">The sequence shown here is derived from an EMBL/GenBank/DDBJ whole genome shotgun (WGS) entry which is preliminary data.</text>
</comment>
<dbReference type="RefSeq" id="WP_237171393.1">
    <property type="nucleotide sequence ID" value="NZ_CP010310.2"/>
</dbReference>
<dbReference type="InterPro" id="IPR011051">
    <property type="entry name" value="RmlC_Cupin_sf"/>
</dbReference>
<gene>
    <name evidence="4" type="ORF">NCTC13159_01094</name>
</gene>
<dbReference type="GO" id="GO:0051213">
    <property type="term" value="F:dioxygenase activity"/>
    <property type="evidence" value="ECO:0007669"/>
    <property type="project" value="UniProtKB-KW"/>
</dbReference>
<evidence type="ECO:0000313" key="4">
    <source>
        <dbReference type="EMBL" id="SUA89627.1"/>
    </source>
</evidence>
<dbReference type="PANTHER" id="PTHR41517:SF1">
    <property type="entry name" value="CUPIN"/>
    <property type="match status" value="1"/>
</dbReference>
<name>A0AAJ4ZA68_PANPU</name>
<dbReference type="SUPFAM" id="SSF51182">
    <property type="entry name" value="RmlC-like cupins"/>
    <property type="match status" value="1"/>
</dbReference>
<dbReference type="InterPro" id="IPR014710">
    <property type="entry name" value="RmlC-like_jellyroll"/>
</dbReference>
<organism evidence="4 5">
    <name type="scientific">Pandoraea pulmonicola</name>
    <dbReference type="NCBI Taxonomy" id="93221"/>
    <lineage>
        <taxon>Bacteria</taxon>
        <taxon>Pseudomonadati</taxon>
        <taxon>Pseudomonadota</taxon>
        <taxon>Betaproteobacteria</taxon>
        <taxon>Burkholderiales</taxon>
        <taxon>Burkholderiaceae</taxon>
        <taxon>Pandoraea</taxon>
    </lineage>
</organism>
<reference evidence="4 5" key="1">
    <citation type="submission" date="2018-06" db="EMBL/GenBank/DDBJ databases">
        <authorList>
            <consortium name="Pathogen Informatics"/>
            <person name="Doyle S."/>
        </authorList>
    </citation>
    <scope>NUCLEOTIDE SEQUENCE [LARGE SCALE GENOMIC DNA]</scope>
    <source>
        <strain evidence="4 5">NCTC13159</strain>
    </source>
</reference>
<protein>
    <submittedName>
        <fullName evidence="4">Gentisate 1,2-dioxygenase</fullName>
    </submittedName>
</protein>
<keyword evidence="2" id="KW-0560">Oxidoreductase</keyword>
<dbReference type="CDD" id="cd02216">
    <property type="entry name" value="cupin_GDO-like_N"/>
    <property type="match status" value="1"/>
</dbReference>
<dbReference type="PANTHER" id="PTHR41517">
    <property type="entry name" value="1,2-DIOXYGENASE PROTEIN-RELATED"/>
    <property type="match status" value="1"/>
</dbReference>
<evidence type="ECO:0000313" key="5">
    <source>
        <dbReference type="Proteomes" id="UP000254589"/>
    </source>
</evidence>
<keyword evidence="1" id="KW-0223">Dioxygenase</keyword>
<dbReference type="InterPro" id="IPR013096">
    <property type="entry name" value="Cupin_2"/>
</dbReference>
<dbReference type="EMBL" id="UGSJ01000001">
    <property type="protein sequence ID" value="SUA89627.1"/>
    <property type="molecule type" value="Genomic_DNA"/>
</dbReference>
<accession>A0AAJ4ZA68</accession>
<proteinExistence type="predicted"/>
<evidence type="ECO:0000256" key="2">
    <source>
        <dbReference type="ARBA" id="ARBA00023002"/>
    </source>
</evidence>
<dbReference type="Pfam" id="PF07883">
    <property type="entry name" value="Cupin_2"/>
    <property type="match status" value="1"/>
</dbReference>